<feature type="transmembrane region" description="Helical" evidence="5">
    <location>
        <begin position="73"/>
        <end position="92"/>
    </location>
</feature>
<evidence type="ECO:0000313" key="7">
    <source>
        <dbReference type="EMBL" id="ARS37333.1"/>
    </source>
</evidence>
<dbReference type="InterPro" id="IPR007829">
    <property type="entry name" value="TM2"/>
</dbReference>
<evidence type="ECO:0000256" key="5">
    <source>
        <dbReference type="SAM" id="Phobius"/>
    </source>
</evidence>
<evidence type="ECO:0000256" key="2">
    <source>
        <dbReference type="ARBA" id="ARBA00022692"/>
    </source>
</evidence>
<evidence type="ECO:0000256" key="3">
    <source>
        <dbReference type="ARBA" id="ARBA00022989"/>
    </source>
</evidence>
<keyword evidence="2 5" id="KW-0812">Transmembrane</keyword>
<dbReference type="KEGG" id="pact:CA264_18970"/>
<accession>A0A1X9YWY1</accession>
<dbReference type="AlphaFoldDB" id="A0A1X9YWY1"/>
<name>A0A1X9YWY1_9BACT</name>
<evidence type="ECO:0000259" key="6">
    <source>
        <dbReference type="Pfam" id="PF05154"/>
    </source>
</evidence>
<dbReference type="Pfam" id="PF05154">
    <property type="entry name" value="TM2"/>
    <property type="match status" value="1"/>
</dbReference>
<evidence type="ECO:0000256" key="1">
    <source>
        <dbReference type="ARBA" id="ARBA00004141"/>
    </source>
</evidence>
<evidence type="ECO:0000313" key="8">
    <source>
        <dbReference type="Proteomes" id="UP000266292"/>
    </source>
</evidence>
<dbReference type="Proteomes" id="UP000266292">
    <property type="component" value="Chromosome"/>
</dbReference>
<keyword evidence="3 5" id="KW-1133">Transmembrane helix</keyword>
<dbReference type="GO" id="GO:0016020">
    <property type="term" value="C:membrane"/>
    <property type="evidence" value="ECO:0007669"/>
    <property type="project" value="UniProtKB-SubCell"/>
</dbReference>
<keyword evidence="4 5" id="KW-0472">Membrane</keyword>
<feature type="transmembrane region" description="Helical" evidence="5">
    <location>
        <begin position="46"/>
        <end position="67"/>
    </location>
</feature>
<dbReference type="EMBL" id="CP021235">
    <property type="protein sequence ID" value="ARS37333.1"/>
    <property type="molecule type" value="Genomic_DNA"/>
</dbReference>
<gene>
    <name evidence="7" type="ORF">CA264_18970</name>
</gene>
<dbReference type="STRING" id="709015.GCA_000472485_03828"/>
<proteinExistence type="predicted"/>
<keyword evidence="8" id="KW-1185">Reference proteome</keyword>
<feature type="domain" description="TM2" evidence="6">
    <location>
        <begin position="49"/>
        <end position="92"/>
    </location>
</feature>
<reference evidence="8" key="1">
    <citation type="submission" date="2017-05" db="EMBL/GenBank/DDBJ databases">
        <authorList>
            <person name="Ray J."/>
            <person name="Price M."/>
            <person name="Deutschbauer A."/>
        </authorList>
    </citation>
    <scope>NUCLEOTIDE SEQUENCE [LARGE SCALE GENOMIC DNA]</scope>
    <source>
        <strain evidence="8">DSM 19842</strain>
    </source>
</reference>
<dbReference type="RefSeq" id="WP_025608982.1">
    <property type="nucleotide sequence ID" value="NZ_CP021235.1"/>
</dbReference>
<dbReference type="OrthoDB" id="9816361at2"/>
<evidence type="ECO:0000256" key="4">
    <source>
        <dbReference type="ARBA" id="ARBA00023136"/>
    </source>
</evidence>
<comment type="subcellular location">
    <subcellularLocation>
        <location evidence="1">Membrane</location>
        <topology evidence="1">Multi-pass membrane protein</topology>
    </subcellularLocation>
</comment>
<protein>
    <recommendedName>
        <fullName evidence="6">TM2 domain-containing protein</fullName>
    </recommendedName>
</protein>
<organism evidence="7 8">
    <name type="scientific">Pontibacter actiniarum</name>
    <dbReference type="NCBI Taxonomy" id="323450"/>
    <lineage>
        <taxon>Bacteria</taxon>
        <taxon>Pseudomonadati</taxon>
        <taxon>Bacteroidota</taxon>
        <taxon>Cytophagia</taxon>
        <taxon>Cytophagales</taxon>
        <taxon>Hymenobacteraceae</taxon>
        <taxon>Pontibacter</taxon>
    </lineage>
</organism>
<sequence>MASILHLMPDLEPDEMRYVQSLVQDLSEDEARQFASIYRSRRREPMLLLITTIIGFFGVAGIQRFVVGQIGLGLLYFFTGGLCLVGTIVDLINHKRLAYEYNVKEADKTMGMLRYNRY</sequence>